<dbReference type="AlphaFoldDB" id="A0A5J4X1H0"/>
<dbReference type="EMBL" id="SNRW01000556">
    <property type="protein sequence ID" value="KAA6400475.1"/>
    <property type="molecule type" value="Genomic_DNA"/>
</dbReference>
<reference evidence="1 2" key="1">
    <citation type="submission" date="2019-03" db="EMBL/GenBank/DDBJ databases">
        <title>Single cell metagenomics reveals metabolic interactions within the superorganism composed of flagellate Streblomastix strix and complex community of Bacteroidetes bacteria on its surface.</title>
        <authorList>
            <person name="Treitli S.C."/>
            <person name="Kolisko M."/>
            <person name="Husnik F."/>
            <person name="Keeling P."/>
            <person name="Hampl V."/>
        </authorList>
    </citation>
    <scope>NUCLEOTIDE SEQUENCE [LARGE SCALE GENOMIC DNA]</scope>
    <source>
        <strain evidence="1">ST1C</strain>
    </source>
</reference>
<accession>A0A5J4X1H0</accession>
<proteinExistence type="predicted"/>
<gene>
    <name evidence="1" type="ORF">EZS28_004001</name>
</gene>
<comment type="caution">
    <text evidence="1">The sequence shown here is derived from an EMBL/GenBank/DDBJ whole genome shotgun (WGS) entry which is preliminary data.</text>
</comment>
<sequence>MLTTLLMENLDYHCSSYQTKIKVTIAKMVKKDILKKINLQKIEFFQLDSDMDFDMKELFILERSVDEEGIDDESVSFLRIYGIQSGYGSGNKNYGDVMITSESYLQ</sequence>
<organism evidence="1 2">
    <name type="scientific">Streblomastix strix</name>
    <dbReference type="NCBI Taxonomy" id="222440"/>
    <lineage>
        <taxon>Eukaryota</taxon>
        <taxon>Metamonada</taxon>
        <taxon>Preaxostyla</taxon>
        <taxon>Oxymonadida</taxon>
        <taxon>Streblomastigidae</taxon>
        <taxon>Streblomastix</taxon>
    </lineage>
</organism>
<evidence type="ECO:0000313" key="2">
    <source>
        <dbReference type="Proteomes" id="UP000324800"/>
    </source>
</evidence>
<evidence type="ECO:0000313" key="1">
    <source>
        <dbReference type="EMBL" id="KAA6400475.1"/>
    </source>
</evidence>
<dbReference type="Proteomes" id="UP000324800">
    <property type="component" value="Unassembled WGS sequence"/>
</dbReference>
<name>A0A5J4X1H0_9EUKA</name>
<protein>
    <submittedName>
        <fullName evidence="1">Uncharacterized protein</fullName>
    </submittedName>
</protein>